<dbReference type="AlphaFoldDB" id="A0AAE3AIG2"/>
<dbReference type="Pfam" id="PF07009">
    <property type="entry name" value="NusG_II"/>
    <property type="match status" value="1"/>
</dbReference>
<evidence type="ECO:0000313" key="2">
    <source>
        <dbReference type="Proteomes" id="UP001199424"/>
    </source>
</evidence>
<proteinExistence type="predicted"/>
<dbReference type="InterPro" id="IPR038690">
    <property type="entry name" value="NusG_2_sf"/>
</dbReference>
<reference evidence="1" key="1">
    <citation type="submission" date="2021-10" db="EMBL/GenBank/DDBJ databases">
        <title>Anaerobic single-cell dispensing facilitates the cultivation of human gut bacteria.</title>
        <authorList>
            <person name="Afrizal A."/>
        </authorList>
    </citation>
    <scope>NUCLEOTIDE SEQUENCE</scope>
    <source>
        <strain evidence="1">CLA-AA-H250</strain>
    </source>
</reference>
<comment type="caution">
    <text evidence="1">The sequence shown here is derived from an EMBL/GenBank/DDBJ whole genome shotgun (WGS) entry which is preliminary data.</text>
</comment>
<sequence>MEKRKFSWKEALLLVLVLAVAAGVYLYAKTRPKGAEAVIEQDGEVYRRVVLADLKEPLTLEVNGAVIELDKDGAHFVSSPCPDKICVNKGIIKRAGESAVCLPQRVSVRIEGGDSEIDSVTG</sequence>
<dbReference type="Gene3D" id="2.60.320.10">
    <property type="entry name" value="N-utilization substance G protein NusG, insert domain"/>
    <property type="match status" value="1"/>
</dbReference>
<protein>
    <submittedName>
        <fullName evidence="1">NusG domain II-containing protein</fullName>
    </submittedName>
</protein>
<accession>A0AAE3AIG2</accession>
<evidence type="ECO:0000313" key="1">
    <source>
        <dbReference type="EMBL" id="MCC2136987.1"/>
    </source>
</evidence>
<name>A0AAE3AIG2_9FIRM</name>
<organism evidence="1 2">
    <name type="scientific">Hominenteromicrobium mulieris</name>
    <dbReference type="NCBI Taxonomy" id="2885357"/>
    <lineage>
        <taxon>Bacteria</taxon>
        <taxon>Bacillati</taxon>
        <taxon>Bacillota</taxon>
        <taxon>Clostridia</taxon>
        <taxon>Eubacteriales</taxon>
        <taxon>Oscillospiraceae</taxon>
        <taxon>Hominenteromicrobium</taxon>
    </lineage>
</organism>
<dbReference type="RefSeq" id="WP_308449326.1">
    <property type="nucleotide sequence ID" value="NZ_JAJEQC010000007.1"/>
</dbReference>
<dbReference type="Proteomes" id="UP001199424">
    <property type="component" value="Unassembled WGS sequence"/>
</dbReference>
<dbReference type="EMBL" id="JAJEQC010000007">
    <property type="protein sequence ID" value="MCC2136987.1"/>
    <property type="molecule type" value="Genomic_DNA"/>
</dbReference>
<dbReference type="CDD" id="cd09846">
    <property type="entry name" value="DUF1312"/>
    <property type="match status" value="1"/>
</dbReference>
<gene>
    <name evidence="1" type="ORF">LKD31_08135</name>
</gene>
<keyword evidence="2" id="KW-1185">Reference proteome</keyword>